<dbReference type="InterPro" id="IPR038461">
    <property type="entry name" value="Schlafen_AlbA_2_dom_sf"/>
</dbReference>
<name>A0A1I4V1W8_9FLAO</name>
<keyword evidence="1" id="KW-0175">Coiled coil</keyword>
<dbReference type="Proteomes" id="UP000182961">
    <property type="component" value="Unassembled WGS sequence"/>
</dbReference>
<reference evidence="4" key="1">
    <citation type="submission" date="2016-10" db="EMBL/GenBank/DDBJ databases">
        <authorList>
            <person name="Varghese N."/>
            <person name="Submissions S."/>
        </authorList>
    </citation>
    <scope>NUCLEOTIDE SEQUENCE [LARGE SCALE GENOMIC DNA]</scope>
    <source>
        <strain evidence="4">DSM 4002</strain>
    </source>
</reference>
<dbReference type="RefSeq" id="WP_024979924.1">
    <property type="nucleotide sequence ID" value="NZ_CBCRUM010000003.1"/>
</dbReference>
<evidence type="ECO:0000256" key="1">
    <source>
        <dbReference type="SAM" id="Coils"/>
    </source>
</evidence>
<dbReference type="eggNOG" id="COG1096">
    <property type="taxonomic scope" value="Bacteria"/>
</dbReference>
<evidence type="ECO:0000259" key="2">
    <source>
        <dbReference type="SMART" id="SM00316"/>
    </source>
</evidence>
<dbReference type="EMBL" id="FOUT01000004">
    <property type="protein sequence ID" value="SFM95247.1"/>
    <property type="molecule type" value="Genomic_DNA"/>
</dbReference>
<dbReference type="InterPro" id="IPR007421">
    <property type="entry name" value="Schlafen_AlbA_2_dom"/>
</dbReference>
<gene>
    <name evidence="3" type="ORF">SAMN05444143_10490</name>
</gene>
<accession>A0A1I4V1W8</accession>
<evidence type="ECO:0000313" key="4">
    <source>
        <dbReference type="Proteomes" id="UP000182961"/>
    </source>
</evidence>
<feature type="coiled-coil region" evidence="1">
    <location>
        <begin position="478"/>
        <end position="512"/>
    </location>
</feature>
<dbReference type="InterPro" id="IPR003029">
    <property type="entry name" value="S1_domain"/>
</dbReference>
<proteinExistence type="predicted"/>
<dbReference type="Gene3D" id="3.30.950.30">
    <property type="entry name" value="Schlafen, AAA domain"/>
    <property type="match status" value="1"/>
</dbReference>
<dbReference type="Pfam" id="PF04326">
    <property type="entry name" value="SLFN_AlbA_2"/>
    <property type="match status" value="1"/>
</dbReference>
<dbReference type="SMART" id="SM00316">
    <property type="entry name" value="S1"/>
    <property type="match status" value="2"/>
</dbReference>
<protein>
    <submittedName>
        <fullName evidence="3">Putative DNA-binding domain-containing protein</fullName>
    </submittedName>
</protein>
<feature type="domain" description="S1 motif" evidence="2">
    <location>
        <begin position="883"/>
        <end position="944"/>
    </location>
</feature>
<dbReference type="GO" id="GO:0003677">
    <property type="term" value="F:DNA binding"/>
    <property type="evidence" value="ECO:0007669"/>
    <property type="project" value="UniProtKB-KW"/>
</dbReference>
<keyword evidence="4" id="KW-1185">Reference proteome</keyword>
<feature type="domain" description="S1 motif" evidence="2">
    <location>
        <begin position="795"/>
        <end position="871"/>
    </location>
</feature>
<sequence>MTEKIIRINKVLRELNISLESAVKYLKSENIHIVASPNTKINNDVYNLLVEKFKTKNHISASNTSNNNQPQMELNSHRLFIVIEQKERSTIVRDCITEKTYPCKKIAKLVGYDVTMQVRALDDPDKPKLSYSVLNDFVENKEYEFEILEKKENGYKIEYSVNFTSFIPFSFEKYIENNKIKLTIDKIDVDLNRLSFKLPAAKTIEIKKYSFDNNIAIENVFSIGEKYNFTVYGFRKIDDNTSILLLEHQGFKTTVKAFPFQKEDNLPENVTCLVTKMFDNKMYLQQDRFSTFNNLYKEGMQYEFHVLSMDNDGKSNSNYFLLEDNYGFNHKLYYHEFDNSEFESIEIDDKIFLYLRKIDEKGFLVLYLNSFANQGEFITAQSVFEKIEQADNVKKYFFDLEEILQSRKYKYQNFSQLFEDYANKENLWIFSYLSFLDALIQNYIKHNELEKAIEFNNIYIAVEEWMLEGSDFLQKFSQEKKLTIIKKAEDQLAKAKAKNEALRLILDDKSDDYIEEVLKTLRLSSYLRGHKINIFKYIIFSTTEIANTRTLIEILLLLIKGDMLDPFDINNFINILQKRINVERYDLTPSLIANESKQFDENTAIAVQNIISVLGLQIILFTQSGNTSKAILKSAMMCRYISILCIDEVTKKHYLEKSIECITASKTINLNPEVYHNFNIEKLSKLILAKDTSVRSENLVGNQLFNQNGSIYATNSGWAILSKQQDSISLKKKELKLNKLASFFDDKICVATPYDFDYNLVNNASIEDCFNNWTKYYSISNIKKSKKSKQSDNLAVGQKISVIAKNYLKNNNNILFLQITDPDFEGDGIIPANEIFKCYLDGINEIINPKDEFNAEIIKMDDKGRISFSILNDIWEKTLTEANINDNIDAKVLQINNKDIFLITENGHHGYLYNIDNLFDFEERKVYKFKIEDINYEKLSLNLKYVANSDSYFNEKSVLRQFLERSNILLSNEENELNEESIGHNYSLLIIELLKCIESYIYFEKDLSKKFEYFQLSKLIGSITRNPKSFYFDGIITYHLNVLNFKNADFKNSSFNFEPIDDKTLSFLKSLEKINEIYKYLNYFNKPDSIPDLILHRNETESKDKLRLINIILAHNLLLTDDSDEIIFRRTKDLIYEYLTNEKTNSFSNLISPIQNEDTTEIENDIDNELEELEIEPTNLGKEGPYREFKTSFIYYAVSSSADIDKQSFIIMKTMAGFLNAKGGSLFLGVNDYGEIIGLENDYKYFSQSANDDKYEREIRSCIVKFFNKDVNSQIEFKFHKSLNLEYCEIIIPEYEKPVPLNDSFYQRQGNETRIITGNDLVLFFERKLQAKRFSDSVVFNVTKEIDNSNNSKSYSNIPEPIEIALTQENPDFYVDQKSANDQLIIDYNIVTPKVIAYLYIFINGKYLLSRKNLSDIKGAEEIVIYDNMKKGYLLQCYDNGCVNKVEVRTLLDKTFNFLYSGAFSLEGNLIGLFLIKEDCLIEVNTIRNEIRYVKLFKTTDITTHTHLKLKGNNIVQEDFDKLDSFRIIDNIHSDKLSRITYSSKQRLGAKVNNPIYSDEVKYLNSL</sequence>
<organism evidence="3 4">
    <name type="scientific">Flavobacterium succinicans</name>
    <dbReference type="NCBI Taxonomy" id="29536"/>
    <lineage>
        <taxon>Bacteria</taxon>
        <taxon>Pseudomonadati</taxon>
        <taxon>Bacteroidota</taxon>
        <taxon>Flavobacteriia</taxon>
        <taxon>Flavobacteriales</taxon>
        <taxon>Flavobacteriaceae</taxon>
        <taxon>Flavobacterium</taxon>
    </lineage>
</organism>
<dbReference type="eggNOG" id="COG2865">
    <property type="taxonomic scope" value="Bacteria"/>
</dbReference>
<evidence type="ECO:0000313" key="3">
    <source>
        <dbReference type="EMBL" id="SFM95247.1"/>
    </source>
</evidence>
<keyword evidence="3" id="KW-0238">DNA-binding</keyword>
<dbReference type="eggNOG" id="COG0532">
    <property type="taxonomic scope" value="Bacteria"/>
</dbReference>